<accession>A0A1G2K4U1</accession>
<evidence type="ECO:0000313" key="6">
    <source>
        <dbReference type="Proteomes" id="UP000177152"/>
    </source>
</evidence>
<dbReference type="Proteomes" id="UP000177152">
    <property type="component" value="Unassembled WGS sequence"/>
</dbReference>
<dbReference type="PRINTS" id="PR00411">
    <property type="entry name" value="PNDRDTASEI"/>
</dbReference>
<dbReference type="GO" id="GO:0016491">
    <property type="term" value="F:oxidoreductase activity"/>
    <property type="evidence" value="ECO:0007669"/>
    <property type="project" value="InterPro"/>
</dbReference>
<dbReference type="AlphaFoldDB" id="A0A1G2K4U1"/>
<dbReference type="Pfam" id="PF07992">
    <property type="entry name" value="Pyr_redox_2"/>
    <property type="match status" value="1"/>
</dbReference>
<organism evidence="5 6">
    <name type="scientific">Candidatus Sungbacteria bacterium RIFCSPHIGHO2_01_FULL_47_32</name>
    <dbReference type="NCBI Taxonomy" id="1802264"/>
    <lineage>
        <taxon>Bacteria</taxon>
        <taxon>Candidatus Sungiibacteriota</taxon>
    </lineage>
</organism>
<evidence type="ECO:0000256" key="1">
    <source>
        <dbReference type="ARBA" id="ARBA00001974"/>
    </source>
</evidence>
<evidence type="ECO:0000256" key="2">
    <source>
        <dbReference type="ARBA" id="ARBA00022630"/>
    </source>
</evidence>
<reference evidence="5 6" key="1">
    <citation type="journal article" date="2016" name="Nat. Commun.">
        <title>Thousands of microbial genomes shed light on interconnected biogeochemical processes in an aquifer system.</title>
        <authorList>
            <person name="Anantharaman K."/>
            <person name="Brown C.T."/>
            <person name="Hug L.A."/>
            <person name="Sharon I."/>
            <person name="Castelle C.J."/>
            <person name="Probst A.J."/>
            <person name="Thomas B.C."/>
            <person name="Singh A."/>
            <person name="Wilkins M.J."/>
            <person name="Karaoz U."/>
            <person name="Brodie E.L."/>
            <person name="Williams K.H."/>
            <person name="Hubbard S.S."/>
            <person name="Banfield J.F."/>
        </authorList>
    </citation>
    <scope>NUCLEOTIDE SEQUENCE [LARGE SCALE GENOMIC DNA]</scope>
</reference>
<feature type="domain" description="FAD/NAD(P)-binding" evidence="4">
    <location>
        <begin position="4"/>
        <end position="301"/>
    </location>
</feature>
<dbReference type="InterPro" id="IPR023753">
    <property type="entry name" value="FAD/NAD-binding_dom"/>
</dbReference>
<dbReference type="EMBL" id="MHQC01000036">
    <property type="protein sequence ID" value="OGZ94449.1"/>
    <property type="molecule type" value="Genomic_DNA"/>
</dbReference>
<comment type="caution">
    <text evidence="5">The sequence shown here is derived from an EMBL/GenBank/DDBJ whole genome shotgun (WGS) entry which is preliminary data.</text>
</comment>
<keyword evidence="2" id="KW-0285">Flavoprotein</keyword>
<evidence type="ECO:0000259" key="4">
    <source>
        <dbReference type="Pfam" id="PF07992"/>
    </source>
</evidence>
<dbReference type="PANTHER" id="PTHR43429:SF3">
    <property type="entry name" value="NITRITE REDUCTASE [NAD(P)H]"/>
    <property type="match status" value="1"/>
</dbReference>
<dbReference type="Gene3D" id="3.50.50.60">
    <property type="entry name" value="FAD/NAD(P)-binding domain"/>
    <property type="match status" value="2"/>
</dbReference>
<dbReference type="InterPro" id="IPR036188">
    <property type="entry name" value="FAD/NAD-bd_sf"/>
</dbReference>
<name>A0A1G2K4U1_9BACT</name>
<protein>
    <recommendedName>
        <fullName evidence="4">FAD/NAD(P)-binding domain-containing protein</fullName>
    </recommendedName>
</protein>
<proteinExistence type="predicted"/>
<comment type="cofactor">
    <cofactor evidence="1">
        <name>FAD</name>
        <dbReference type="ChEBI" id="CHEBI:57692"/>
    </cofactor>
</comment>
<dbReference type="SUPFAM" id="SSF51905">
    <property type="entry name" value="FAD/NAD(P)-binding domain"/>
    <property type="match status" value="2"/>
</dbReference>
<evidence type="ECO:0000313" key="5">
    <source>
        <dbReference type="EMBL" id="OGZ94449.1"/>
    </source>
</evidence>
<keyword evidence="3" id="KW-0274">FAD</keyword>
<sequence length="411" mass="45660">MRYEYIIIGGGIAGITAAETIREHDPKGEIAIFSREPHLLYSRVEIPSFLKGLVRRDQLFLRTLGDFDKKRINLFSERSVESINIRHKKVVLDNRESVFYGKLLIAAGGELEQWKVPGAYLNGVVRMQTLDDADAIAKHLGEAKKAVVVGDSFTALEFLEIFSLKKIPVTLVCLAPSVFPAILDAAGMELFTHNFKKHKIETRFGESIREVKGTECVTGVRTSRPAELEADTVAVDLGSTKNLVFFTGQDIEIGKNGVKTNEYLKTSGEDVWAAGDITEYYDVVFEHHRSVSNWTSAFLQGETAGLNMVGKKTPFKNVSFYSITNLGLHITALGECETGPDIETVSRSDTLQGMYERFFLDRSGILKGVFISNMFQDKPILATWIERKVSLAGIRGRLSDIGLDLKDVVIG</sequence>
<dbReference type="PRINTS" id="PR00368">
    <property type="entry name" value="FADPNR"/>
</dbReference>
<dbReference type="PANTHER" id="PTHR43429">
    <property type="entry name" value="PYRIDINE NUCLEOTIDE-DISULFIDE OXIDOREDUCTASE DOMAIN-CONTAINING"/>
    <property type="match status" value="1"/>
</dbReference>
<evidence type="ECO:0000256" key="3">
    <source>
        <dbReference type="ARBA" id="ARBA00022827"/>
    </source>
</evidence>
<gene>
    <name evidence="5" type="ORF">A2633_04195</name>
</gene>
<dbReference type="InterPro" id="IPR050260">
    <property type="entry name" value="FAD-bd_OxRdtase"/>
</dbReference>